<dbReference type="InterPro" id="IPR050109">
    <property type="entry name" value="HTH-type_TetR-like_transc_reg"/>
</dbReference>
<dbReference type="InterPro" id="IPR054129">
    <property type="entry name" value="DesT_TetR_C"/>
</dbReference>
<dbReference type="PROSITE" id="PS50977">
    <property type="entry name" value="HTH_TETR_2"/>
    <property type="match status" value="1"/>
</dbReference>
<proteinExistence type="predicted"/>
<dbReference type="GO" id="GO:0000976">
    <property type="term" value="F:transcription cis-regulatory region binding"/>
    <property type="evidence" value="ECO:0007669"/>
    <property type="project" value="TreeGrafter"/>
</dbReference>
<dbReference type="SUPFAM" id="SSF46689">
    <property type="entry name" value="Homeodomain-like"/>
    <property type="match status" value="1"/>
</dbReference>
<evidence type="ECO:0000256" key="4">
    <source>
        <dbReference type="PROSITE-ProRule" id="PRU00335"/>
    </source>
</evidence>
<dbReference type="InterPro" id="IPR036271">
    <property type="entry name" value="Tet_transcr_reg_TetR-rel_C_sf"/>
</dbReference>
<dbReference type="EMBL" id="SMFZ01000001">
    <property type="protein sequence ID" value="TCK27490.1"/>
    <property type="molecule type" value="Genomic_DNA"/>
</dbReference>
<dbReference type="PRINTS" id="PR00455">
    <property type="entry name" value="HTHTETR"/>
</dbReference>
<dbReference type="PANTHER" id="PTHR30055">
    <property type="entry name" value="HTH-TYPE TRANSCRIPTIONAL REGULATOR RUTR"/>
    <property type="match status" value="1"/>
</dbReference>
<gene>
    <name evidence="6" type="ORF">EV378_3362</name>
</gene>
<sequence>MPRMPAAPRRRLPPEQRERQVLDAAVRVFSRGGFHDASMDAVADEAGVSKPMVYTHGGGSKEELFARCIRREGDRLLASVSGVDSGDGAADPEARLYGGLRAFFATVTSHRDGWLVLYRQARTGTFADEVQQARRRIVTRVAELLADEAVAPEAALPVASTLVGAAEGLAEWWFDGGADTGVDPDGLAAHLMSVVWPGLSALRSGQVWTPGN</sequence>
<evidence type="ECO:0000256" key="2">
    <source>
        <dbReference type="ARBA" id="ARBA00023125"/>
    </source>
</evidence>
<evidence type="ECO:0000259" key="5">
    <source>
        <dbReference type="PROSITE" id="PS50977"/>
    </source>
</evidence>
<dbReference type="AlphaFoldDB" id="A0A4R1I2H4"/>
<evidence type="ECO:0000256" key="1">
    <source>
        <dbReference type="ARBA" id="ARBA00023015"/>
    </source>
</evidence>
<evidence type="ECO:0000256" key="3">
    <source>
        <dbReference type="ARBA" id="ARBA00023163"/>
    </source>
</evidence>
<dbReference type="SUPFAM" id="SSF48498">
    <property type="entry name" value="Tetracyclin repressor-like, C-terminal domain"/>
    <property type="match status" value="1"/>
</dbReference>
<organism evidence="6 7">
    <name type="scientific">Pseudonocardia endophytica</name>
    <dbReference type="NCBI Taxonomy" id="401976"/>
    <lineage>
        <taxon>Bacteria</taxon>
        <taxon>Bacillati</taxon>
        <taxon>Actinomycetota</taxon>
        <taxon>Actinomycetes</taxon>
        <taxon>Pseudonocardiales</taxon>
        <taxon>Pseudonocardiaceae</taxon>
        <taxon>Pseudonocardia</taxon>
    </lineage>
</organism>
<dbReference type="GO" id="GO:0003700">
    <property type="term" value="F:DNA-binding transcription factor activity"/>
    <property type="evidence" value="ECO:0007669"/>
    <property type="project" value="TreeGrafter"/>
</dbReference>
<keyword evidence="1" id="KW-0805">Transcription regulation</keyword>
<dbReference type="Pfam" id="PF00440">
    <property type="entry name" value="TetR_N"/>
    <property type="match status" value="1"/>
</dbReference>
<feature type="DNA-binding region" description="H-T-H motif" evidence="4">
    <location>
        <begin position="38"/>
        <end position="57"/>
    </location>
</feature>
<protein>
    <submittedName>
        <fullName evidence="6">TetR family transcriptional regulator</fullName>
    </submittedName>
</protein>
<dbReference type="InterPro" id="IPR009057">
    <property type="entry name" value="Homeodomain-like_sf"/>
</dbReference>
<keyword evidence="2 4" id="KW-0238">DNA-binding</keyword>
<dbReference type="InterPro" id="IPR001647">
    <property type="entry name" value="HTH_TetR"/>
</dbReference>
<evidence type="ECO:0000313" key="7">
    <source>
        <dbReference type="Proteomes" id="UP000295560"/>
    </source>
</evidence>
<evidence type="ECO:0000313" key="6">
    <source>
        <dbReference type="EMBL" id="TCK27490.1"/>
    </source>
</evidence>
<keyword evidence="3" id="KW-0804">Transcription</keyword>
<dbReference type="Gene3D" id="1.10.357.10">
    <property type="entry name" value="Tetracycline Repressor, domain 2"/>
    <property type="match status" value="1"/>
</dbReference>
<keyword evidence="7" id="KW-1185">Reference proteome</keyword>
<dbReference type="PANTHER" id="PTHR30055:SF158">
    <property type="entry name" value="POSSIBLE TRANSCRIPTIONAL REGULATORY PROTEIN (PROBABLY TETR-FAMILY)"/>
    <property type="match status" value="1"/>
</dbReference>
<dbReference type="Pfam" id="PF21943">
    <property type="entry name" value="TetR_C_46"/>
    <property type="match status" value="1"/>
</dbReference>
<reference evidence="6 7" key="1">
    <citation type="submission" date="2019-03" db="EMBL/GenBank/DDBJ databases">
        <title>Sequencing the genomes of 1000 actinobacteria strains.</title>
        <authorList>
            <person name="Klenk H.-P."/>
        </authorList>
    </citation>
    <scope>NUCLEOTIDE SEQUENCE [LARGE SCALE GENOMIC DNA]</scope>
    <source>
        <strain evidence="6 7">DSM 44969</strain>
    </source>
</reference>
<comment type="caution">
    <text evidence="6">The sequence shown here is derived from an EMBL/GenBank/DDBJ whole genome shotgun (WGS) entry which is preliminary data.</text>
</comment>
<name>A0A4R1I2H4_PSEEN</name>
<dbReference type="Proteomes" id="UP000295560">
    <property type="component" value="Unassembled WGS sequence"/>
</dbReference>
<feature type="domain" description="HTH tetR-type" evidence="5">
    <location>
        <begin position="15"/>
        <end position="75"/>
    </location>
</feature>
<accession>A0A4R1I2H4</accession>